<dbReference type="InterPro" id="IPR040324">
    <property type="entry name" value="WDR44/Dgr2"/>
</dbReference>
<dbReference type="OrthoDB" id="1932312at2759"/>
<dbReference type="PANTHER" id="PTHR14221">
    <property type="entry name" value="WD REPEAT DOMAIN 44"/>
    <property type="match status" value="1"/>
</dbReference>
<feature type="region of interest" description="Disordered" evidence="4">
    <location>
        <begin position="254"/>
        <end position="292"/>
    </location>
</feature>
<accession>A0A871R7I7</accession>
<dbReference type="SUPFAM" id="SSF50978">
    <property type="entry name" value="WD40 repeat-like"/>
    <property type="match status" value="1"/>
</dbReference>
<dbReference type="PROSITE" id="PS50082">
    <property type="entry name" value="WD_REPEATS_2"/>
    <property type="match status" value="2"/>
</dbReference>
<dbReference type="KEGG" id="bbrx:BRETT_004263"/>
<dbReference type="Gene3D" id="2.130.10.10">
    <property type="entry name" value="YVTN repeat-like/Quinoprotein amine dehydrogenase"/>
    <property type="match status" value="2"/>
</dbReference>
<feature type="region of interest" description="Disordered" evidence="4">
    <location>
        <begin position="92"/>
        <end position="112"/>
    </location>
</feature>
<dbReference type="GeneID" id="64576186"/>
<feature type="compositionally biased region" description="Low complexity" evidence="4">
    <location>
        <begin position="672"/>
        <end position="687"/>
    </location>
</feature>
<dbReference type="InterPro" id="IPR015943">
    <property type="entry name" value="WD40/YVTN_repeat-like_dom_sf"/>
</dbReference>
<dbReference type="EMBL" id="CP063133">
    <property type="protein sequence ID" value="QOU19042.1"/>
    <property type="molecule type" value="Genomic_DNA"/>
</dbReference>
<evidence type="ECO:0000313" key="5">
    <source>
        <dbReference type="EMBL" id="QOU19042.1"/>
    </source>
</evidence>
<keyword evidence="2" id="KW-0677">Repeat</keyword>
<feature type="compositionally biased region" description="Low complexity" evidence="4">
    <location>
        <begin position="730"/>
        <end position="746"/>
    </location>
</feature>
<dbReference type="Proteomes" id="UP000663131">
    <property type="component" value="Chromosome 5"/>
</dbReference>
<organism evidence="5 6">
    <name type="scientific">Dekkera bruxellensis</name>
    <name type="common">Brettanomyces custersii</name>
    <dbReference type="NCBI Taxonomy" id="5007"/>
    <lineage>
        <taxon>Eukaryota</taxon>
        <taxon>Fungi</taxon>
        <taxon>Dikarya</taxon>
        <taxon>Ascomycota</taxon>
        <taxon>Saccharomycotina</taxon>
        <taxon>Pichiomycetes</taxon>
        <taxon>Pichiales</taxon>
        <taxon>Pichiaceae</taxon>
        <taxon>Brettanomyces</taxon>
    </lineage>
</organism>
<reference evidence="5" key="2">
    <citation type="journal article" name="BMC Genomics">
        <title>New genome assemblies reveal patterns of domestication and adaptation across Brettanomyces (Dekkera) species.</title>
        <authorList>
            <person name="Roach M.J."/>
            <person name="Borneman A.R."/>
        </authorList>
    </citation>
    <scope>NUCLEOTIDE SEQUENCE</scope>
    <source>
        <strain evidence="5">UCD 2041</strain>
    </source>
</reference>
<dbReference type="PROSITE" id="PS00678">
    <property type="entry name" value="WD_REPEATS_1"/>
    <property type="match status" value="1"/>
</dbReference>
<dbReference type="AlphaFoldDB" id="A0A871R7I7"/>
<feature type="compositionally biased region" description="Polar residues" evidence="4">
    <location>
        <begin position="846"/>
        <end position="866"/>
    </location>
</feature>
<feature type="compositionally biased region" description="Low complexity" evidence="4">
    <location>
        <begin position="260"/>
        <end position="270"/>
    </location>
</feature>
<evidence type="ECO:0000313" key="6">
    <source>
        <dbReference type="Proteomes" id="UP000663131"/>
    </source>
</evidence>
<dbReference type="InterPro" id="IPR020472">
    <property type="entry name" value="WD40_PAC1"/>
</dbReference>
<evidence type="ECO:0000256" key="1">
    <source>
        <dbReference type="ARBA" id="ARBA00022574"/>
    </source>
</evidence>
<feature type="region of interest" description="Disordered" evidence="4">
    <location>
        <begin position="795"/>
        <end position="875"/>
    </location>
</feature>
<feature type="compositionally biased region" description="Basic and acidic residues" evidence="4">
    <location>
        <begin position="719"/>
        <end position="729"/>
    </location>
</feature>
<dbReference type="InterPro" id="IPR036322">
    <property type="entry name" value="WD40_repeat_dom_sf"/>
</dbReference>
<dbReference type="RefSeq" id="XP_041135535.1">
    <property type="nucleotide sequence ID" value="XM_041282759.1"/>
</dbReference>
<dbReference type="PANTHER" id="PTHR14221:SF0">
    <property type="entry name" value="WD REPEAT-CONTAINING PROTEIN 44"/>
    <property type="match status" value="1"/>
</dbReference>
<feature type="compositionally biased region" description="Low complexity" evidence="4">
    <location>
        <begin position="98"/>
        <end position="108"/>
    </location>
</feature>
<reference evidence="5" key="1">
    <citation type="submission" date="2020-10" db="EMBL/GenBank/DDBJ databases">
        <authorList>
            <person name="Palmer J.M."/>
        </authorList>
    </citation>
    <scope>NUCLEOTIDE SEQUENCE</scope>
    <source>
        <strain evidence="5">UCD 2041</strain>
    </source>
</reference>
<dbReference type="SMART" id="SM00320">
    <property type="entry name" value="WD40"/>
    <property type="match status" value="6"/>
</dbReference>
<evidence type="ECO:0000256" key="4">
    <source>
        <dbReference type="SAM" id="MobiDB-lite"/>
    </source>
</evidence>
<proteinExistence type="predicted"/>
<feature type="compositionally biased region" description="Polar residues" evidence="4">
    <location>
        <begin position="747"/>
        <end position="761"/>
    </location>
</feature>
<keyword evidence="1 3" id="KW-0853">WD repeat</keyword>
<evidence type="ECO:0000256" key="3">
    <source>
        <dbReference type="PROSITE-ProRule" id="PRU00221"/>
    </source>
</evidence>
<dbReference type="InterPro" id="IPR001680">
    <property type="entry name" value="WD40_rpt"/>
</dbReference>
<dbReference type="InterPro" id="IPR019775">
    <property type="entry name" value="WD40_repeat_CS"/>
</dbReference>
<protein>
    <submittedName>
        <fullName evidence="5">Uncharacterized protein</fullName>
    </submittedName>
</protein>
<dbReference type="PRINTS" id="PR00320">
    <property type="entry name" value="GPROTEINBRPT"/>
</dbReference>
<feature type="compositionally biased region" description="Basic and acidic residues" evidence="4">
    <location>
        <begin position="809"/>
        <end position="833"/>
    </location>
</feature>
<gene>
    <name evidence="5" type="ORF">BRETT_004263</name>
</gene>
<feature type="repeat" description="WD" evidence="3">
    <location>
        <begin position="135"/>
        <end position="166"/>
    </location>
</feature>
<sequence length="875" mass="98339">MSPTNDQTMTNSINDVDSTLQTNVSRLEQIRIRCLSKSLKYKEFFRRSQKLPTEGFNHFFLSQELRPVDDSSAENFIDEISTYSDLDNSSQFARMNRGSSSESGTTTTDQNSHLKVSEAKCKVKENMTHKATFILKFSNDGKYMASAGDDGTINIWEVLSSSYERHKCAPCATFPTSIDRSINSNATHALPMTDGVSSMVPNSIPNVLTSNNRTASMASIHDDARNLNPYLSVRSSSPSALSLASLVRRSSVRRARSRSRSSYSSMNSLSPTIVHDDSSYHTKRKKSKGKNEAPAFAPIFKPRPVKRFKHSDTILSISWSKNNFLLTSSEDGTVKLWHIDQEECLRCLKLDSFATSVLFHEKDDRFFACSEWDGTIFFYSILEHQIVYETKLQHRITSMAFSPDMKYIFVGCDMGYFYILTLDGFKRVAKLQIQHKKNFPRITGIRTFELDGDTKILISTNDSRIRLFSFRSKSLEVKYSGLDNEYSMIEATTNEDHTFVISGSEDGWAYLWKLYDSKDSIISRHSKSLKKLPMEIVSRFRDDSCQLKNKHYGAFHLHHTRCNAAIFAPRTTLKLLELGNDPIIDLKSKYGRFVSQLGHADKDDLSTAIIVTTDNKGIIRVLRRDSSYYVRKIINSKKGAFKKVLEKAVIYYQQDHHSLTLGPEYNSLPRPSHALSISDSSTSSVQSDVRGRYSSFEKSGGRGHAKSISATKSGTQELTNKDSKSHLENRSLSVVSSAARSADNSSTISLETTSHNSSTYSAGGAVYKHFDDTKENASSQNFKNIDEQIRQLIIDDGQDSNDAEVLSTSKKESSKHRTSEDRSGNDHRKKEDGPNASVSVLKEGHTMNNSVSTITNPPAIKVNNSTRVDEEDSIE</sequence>
<feature type="repeat" description="WD" evidence="3">
    <location>
        <begin position="307"/>
        <end position="347"/>
    </location>
</feature>
<feature type="compositionally biased region" description="Polar residues" evidence="4">
    <location>
        <begin position="708"/>
        <end position="718"/>
    </location>
</feature>
<dbReference type="PROSITE" id="PS50294">
    <property type="entry name" value="WD_REPEATS_REGION"/>
    <property type="match status" value="1"/>
</dbReference>
<feature type="region of interest" description="Disordered" evidence="4">
    <location>
        <begin position="671"/>
        <end position="761"/>
    </location>
</feature>
<evidence type="ECO:0000256" key="2">
    <source>
        <dbReference type="ARBA" id="ARBA00022737"/>
    </source>
</evidence>
<dbReference type="Pfam" id="PF00400">
    <property type="entry name" value="WD40"/>
    <property type="match status" value="3"/>
</dbReference>
<name>A0A871R7I7_DEKBR</name>